<evidence type="ECO:0000313" key="6">
    <source>
        <dbReference type="EMBL" id="PAR20915.1"/>
    </source>
</evidence>
<evidence type="ECO:0000313" key="7">
    <source>
        <dbReference type="Proteomes" id="UP000216173"/>
    </source>
</evidence>
<dbReference type="GO" id="GO:0003700">
    <property type="term" value="F:DNA-binding transcription factor activity"/>
    <property type="evidence" value="ECO:0007669"/>
    <property type="project" value="InterPro"/>
</dbReference>
<comment type="caution">
    <text evidence="6">The sequence shown here is derived from an EMBL/GenBank/DDBJ whole genome shotgun (WGS) entry which is preliminary data.</text>
</comment>
<organism evidence="6 7">
    <name type="scientific">Vibrio metoecus</name>
    <dbReference type="NCBI Taxonomy" id="1481663"/>
    <lineage>
        <taxon>Bacteria</taxon>
        <taxon>Pseudomonadati</taxon>
        <taxon>Pseudomonadota</taxon>
        <taxon>Gammaproteobacteria</taxon>
        <taxon>Vibrionales</taxon>
        <taxon>Vibrionaceae</taxon>
        <taxon>Vibrio</taxon>
    </lineage>
</organism>
<name>A0A271VTM5_VIBMT</name>
<dbReference type="PRINTS" id="PR00039">
    <property type="entry name" value="HTHLYSR"/>
</dbReference>
<dbReference type="InterPro" id="IPR036390">
    <property type="entry name" value="WH_DNA-bd_sf"/>
</dbReference>
<reference evidence="7" key="1">
    <citation type="submission" date="2017-07" db="EMBL/GenBank/DDBJ databases">
        <authorList>
            <person name="Boucher Y."/>
            <person name="Orata F.D."/>
        </authorList>
    </citation>
    <scope>NUCLEOTIDE SEQUENCE [LARGE SCALE GENOMIC DNA]</scope>
    <source>
        <strain evidence="7">OYP9E10</strain>
    </source>
</reference>
<dbReference type="SUPFAM" id="SSF46785">
    <property type="entry name" value="Winged helix' DNA-binding domain"/>
    <property type="match status" value="1"/>
</dbReference>
<dbReference type="CDD" id="cd08417">
    <property type="entry name" value="PBP2_Nitroaromatics_like"/>
    <property type="match status" value="1"/>
</dbReference>
<dbReference type="Pfam" id="PF03466">
    <property type="entry name" value="LysR_substrate"/>
    <property type="match status" value="1"/>
</dbReference>
<protein>
    <submittedName>
        <fullName evidence="6">LysR family transcriptional regulator</fullName>
    </submittedName>
</protein>
<dbReference type="Gene3D" id="1.10.10.10">
    <property type="entry name" value="Winged helix-like DNA-binding domain superfamily/Winged helix DNA-binding domain"/>
    <property type="match status" value="1"/>
</dbReference>
<dbReference type="Gene3D" id="3.40.190.10">
    <property type="entry name" value="Periplasmic binding protein-like II"/>
    <property type="match status" value="2"/>
</dbReference>
<keyword evidence="3" id="KW-0238">DNA-binding</keyword>
<keyword evidence="2" id="KW-0805">Transcription regulation</keyword>
<dbReference type="InterPro" id="IPR050389">
    <property type="entry name" value="LysR-type_TF"/>
</dbReference>
<evidence type="ECO:0000256" key="2">
    <source>
        <dbReference type="ARBA" id="ARBA00023015"/>
    </source>
</evidence>
<dbReference type="InterPro" id="IPR005119">
    <property type="entry name" value="LysR_subst-bd"/>
</dbReference>
<keyword evidence="4" id="KW-0804">Transcription</keyword>
<evidence type="ECO:0000256" key="3">
    <source>
        <dbReference type="ARBA" id="ARBA00023125"/>
    </source>
</evidence>
<dbReference type="InterPro" id="IPR000847">
    <property type="entry name" value="LysR_HTH_N"/>
</dbReference>
<gene>
    <name evidence="6" type="ORF">CGU03_10260</name>
</gene>
<evidence type="ECO:0000256" key="1">
    <source>
        <dbReference type="ARBA" id="ARBA00009437"/>
    </source>
</evidence>
<dbReference type="InterPro" id="IPR037402">
    <property type="entry name" value="YidZ_PBP2"/>
</dbReference>
<proteinExistence type="inferred from homology"/>
<feature type="domain" description="HTH lysR-type" evidence="5">
    <location>
        <begin position="23"/>
        <end position="80"/>
    </location>
</feature>
<dbReference type="EMBL" id="NMSH01000013">
    <property type="protein sequence ID" value="PAR20915.1"/>
    <property type="molecule type" value="Genomic_DNA"/>
</dbReference>
<accession>A0A271VTM5</accession>
<dbReference type="PANTHER" id="PTHR30118">
    <property type="entry name" value="HTH-TYPE TRANSCRIPTIONAL REGULATOR LEUO-RELATED"/>
    <property type="match status" value="1"/>
</dbReference>
<dbReference type="InterPro" id="IPR036388">
    <property type="entry name" value="WH-like_DNA-bd_sf"/>
</dbReference>
<dbReference type="GO" id="GO:0003677">
    <property type="term" value="F:DNA binding"/>
    <property type="evidence" value="ECO:0007669"/>
    <property type="project" value="UniProtKB-KW"/>
</dbReference>
<dbReference type="Proteomes" id="UP000216173">
    <property type="component" value="Unassembled WGS sequence"/>
</dbReference>
<comment type="similarity">
    <text evidence="1">Belongs to the LysR transcriptional regulatory family.</text>
</comment>
<dbReference type="SUPFAM" id="SSF53850">
    <property type="entry name" value="Periplasmic binding protein-like II"/>
    <property type="match status" value="1"/>
</dbReference>
<dbReference type="Pfam" id="PF00126">
    <property type="entry name" value="HTH_1"/>
    <property type="match status" value="1"/>
</dbReference>
<evidence type="ECO:0000256" key="4">
    <source>
        <dbReference type="ARBA" id="ARBA00023163"/>
    </source>
</evidence>
<dbReference type="AlphaFoldDB" id="A0A271VTM5"/>
<sequence length="327" mass="37939">MAYRHCCYSYLEKLMQIEKLARIDLNLLVCLKVLIEELSVTRAAARLCLSQSAVSKSLAKLREQFDDPLFVRTSYGLNATPKAMFLKPKLDVLVNQLELLTQPAHFSPQSSEYRFQIAAVESAYPLIMPYFLPTIFRHGPHLSISTHSWNEQTFRKLQVGELDFGLTGKDIDINDAKLTMLPPTDICEQELFRDRQHCVLRRDHPLLTQEWNLTTYLNQRHVQVRCDGNDRWLLDYRLADIGFERDIAITVPDFNSAASLCTYTDFVFTAPSHFTQLVAKQLGLVELPLPFELPPMAYTLFWHRDRTNDPAIRWLRELIQTNTLHLR</sequence>
<dbReference type="PROSITE" id="PS50931">
    <property type="entry name" value="HTH_LYSR"/>
    <property type="match status" value="1"/>
</dbReference>
<evidence type="ECO:0000259" key="5">
    <source>
        <dbReference type="PROSITE" id="PS50931"/>
    </source>
</evidence>
<dbReference type="PANTHER" id="PTHR30118:SF7">
    <property type="entry name" value="TRANSCRIPTIONAL REGULATOR LYSR FAMILY"/>
    <property type="match status" value="1"/>
</dbReference>